<dbReference type="PANTHER" id="PTHR12861:SF3">
    <property type="entry name" value="TRANSLOCON-ASSOCIATED PROTEIN SUBUNIT BETA"/>
    <property type="match status" value="1"/>
</dbReference>
<sequence>MLHRILLCVVGLVFLLSLCNAELLVRKTLTNTEILSSRAVVVKINIFNTGKTSAYDVELFDQDWLKNFDVKVGIPTATWDKIAPGQNVSHYFVVQPKAGVANTVVRALPGYVQYRETAKGPLQARLSIPPSRIQFREALEGEVRSGSHLAHWGIFSFLSVASLLVPFGFWGFIQLNFEDGLKRKKLNKKSK</sequence>
<name>L8GTT4_ACACF</name>
<dbReference type="AlphaFoldDB" id="L8GTT4"/>
<dbReference type="OMA" id="YYLRITY"/>
<keyword evidence="1" id="KW-0812">Transmembrane</keyword>
<feature type="chain" id="PRO_5003990077" evidence="2">
    <location>
        <begin position="22"/>
        <end position="191"/>
    </location>
</feature>
<dbReference type="VEuPathDB" id="AmoebaDB:ACA1_087560"/>
<accession>L8GTT4</accession>
<keyword evidence="1" id="KW-0472">Membrane</keyword>
<dbReference type="STRING" id="1257118.L8GTT4"/>
<proteinExistence type="predicted"/>
<reference evidence="3 4" key="1">
    <citation type="journal article" date="2013" name="Genome Biol.">
        <title>Genome of Acanthamoeba castellanii highlights extensive lateral gene transfer and early evolution of tyrosine kinase signaling.</title>
        <authorList>
            <person name="Clarke M."/>
            <person name="Lohan A.J."/>
            <person name="Liu B."/>
            <person name="Lagkouvardos I."/>
            <person name="Roy S."/>
            <person name="Zafar N."/>
            <person name="Bertelli C."/>
            <person name="Schilde C."/>
            <person name="Kianianmomeni A."/>
            <person name="Burglin T.R."/>
            <person name="Frech C."/>
            <person name="Turcotte B."/>
            <person name="Kopec K.O."/>
            <person name="Synnott J.M."/>
            <person name="Choo C."/>
            <person name="Paponov I."/>
            <person name="Finkler A."/>
            <person name="Soon Heng Tan C."/>
            <person name="Hutchins A.P."/>
            <person name="Weinmeier T."/>
            <person name="Rattei T."/>
            <person name="Chu J.S."/>
            <person name="Gimenez G."/>
            <person name="Irimia M."/>
            <person name="Rigden D.J."/>
            <person name="Fitzpatrick D.A."/>
            <person name="Lorenzo-Morales J."/>
            <person name="Bateman A."/>
            <person name="Chiu C.H."/>
            <person name="Tang P."/>
            <person name="Hegemann P."/>
            <person name="Fromm H."/>
            <person name="Raoult D."/>
            <person name="Greub G."/>
            <person name="Miranda-Saavedra D."/>
            <person name="Chen N."/>
            <person name="Nash P."/>
            <person name="Ginger M.L."/>
            <person name="Horn M."/>
            <person name="Schaap P."/>
            <person name="Caler L."/>
            <person name="Loftus B."/>
        </authorList>
    </citation>
    <scope>NUCLEOTIDE SEQUENCE [LARGE SCALE GENOMIC DNA]</scope>
    <source>
        <strain evidence="3 4">Neff</strain>
    </source>
</reference>
<feature type="transmembrane region" description="Helical" evidence="1">
    <location>
        <begin position="149"/>
        <end position="173"/>
    </location>
</feature>
<dbReference type="PANTHER" id="PTHR12861">
    <property type="entry name" value="TRANSLOCON-ASSOCIATED PROTEIN, BETA SUBUNIT PRECURSOR TRAP-BETA SIGNAL SEQUENCE RECEPTOR BETA SUBUNIT"/>
    <property type="match status" value="1"/>
</dbReference>
<keyword evidence="1" id="KW-1133">Transmembrane helix</keyword>
<dbReference type="GeneID" id="14917360"/>
<dbReference type="KEGG" id="acan:ACA1_087560"/>
<protein>
    <submittedName>
        <fullName evidence="3">Transloconassociated protein subunit beta, putative</fullName>
    </submittedName>
</protein>
<dbReference type="OrthoDB" id="5860827at2759"/>
<dbReference type="RefSeq" id="XP_004338587.1">
    <property type="nucleotide sequence ID" value="XM_004338539.1"/>
</dbReference>
<evidence type="ECO:0000256" key="1">
    <source>
        <dbReference type="SAM" id="Phobius"/>
    </source>
</evidence>
<keyword evidence="2" id="KW-0732">Signal</keyword>
<dbReference type="Proteomes" id="UP000011083">
    <property type="component" value="Unassembled WGS sequence"/>
</dbReference>
<dbReference type="GO" id="GO:0005783">
    <property type="term" value="C:endoplasmic reticulum"/>
    <property type="evidence" value="ECO:0007669"/>
    <property type="project" value="TreeGrafter"/>
</dbReference>
<feature type="signal peptide" evidence="2">
    <location>
        <begin position="1"/>
        <end position="21"/>
    </location>
</feature>
<keyword evidence="4" id="KW-1185">Reference proteome</keyword>
<gene>
    <name evidence="3" type="ORF">ACA1_087560</name>
</gene>
<organism evidence="3 4">
    <name type="scientific">Acanthamoeba castellanii (strain ATCC 30010 / Neff)</name>
    <dbReference type="NCBI Taxonomy" id="1257118"/>
    <lineage>
        <taxon>Eukaryota</taxon>
        <taxon>Amoebozoa</taxon>
        <taxon>Discosea</taxon>
        <taxon>Longamoebia</taxon>
        <taxon>Centramoebida</taxon>
        <taxon>Acanthamoebidae</taxon>
        <taxon>Acanthamoeba</taxon>
    </lineage>
</organism>
<dbReference type="EMBL" id="KB007985">
    <property type="protein sequence ID" value="ELR16574.1"/>
    <property type="molecule type" value="Genomic_DNA"/>
</dbReference>
<dbReference type="Pfam" id="PF05753">
    <property type="entry name" value="TRAP_beta"/>
    <property type="match status" value="1"/>
</dbReference>
<evidence type="ECO:0000313" key="3">
    <source>
        <dbReference type="EMBL" id="ELR16574.1"/>
    </source>
</evidence>
<evidence type="ECO:0000256" key="2">
    <source>
        <dbReference type="SAM" id="SignalP"/>
    </source>
</evidence>
<evidence type="ECO:0000313" key="4">
    <source>
        <dbReference type="Proteomes" id="UP000011083"/>
    </source>
</evidence>